<gene>
    <name evidence="2" type="ORF">GCWU000324_00924</name>
</gene>
<dbReference type="HOGENOM" id="CLU_2219591_0_0_4"/>
<proteinExistence type="predicted"/>
<feature type="compositionally biased region" description="Basic and acidic residues" evidence="1">
    <location>
        <begin position="97"/>
        <end position="106"/>
    </location>
</feature>
<dbReference type="STRING" id="629741.GCWU000324_00924"/>
<evidence type="ECO:0000313" key="2">
    <source>
        <dbReference type="EMBL" id="EEP69013.1"/>
    </source>
</evidence>
<protein>
    <submittedName>
        <fullName evidence="2">Uncharacterized protein</fullName>
    </submittedName>
</protein>
<reference evidence="2" key="1">
    <citation type="submission" date="2009-04" db="EMBL/GenBank/DDBJ databases">
        <authorList>
            <person name="Weinstock G."/>
            <person name="Sodergren E."/>
            <person name="Clifton S."/>
            <person name="Fulton L."/>
            <person name="Fulton B."/>
            <person name="Courtney L."/>
            <person name="Fronick C."/>
            <person name="Harrison M."/>
            <person name="Strong C."/>
            <person name="Farmer C."/>
            <person name="Delahaunty K."/>
            <person name="Markovic C."/>
            <person name="Hall O."/>
            <person name="Minx P."/>
            <person name="Tomlinson C."/>
            <person name="Mitreva M."/>
            <person name="Nelson J."/>
            <person name="Hou S."/>
            <person name="Wollam A."/>
            <person name="Pepin K.H."/>
            <person name="Johnson M."/>
            <person name="Bhonagiri V."/>
            <person name="Nash W.E."/>
            <person name="Warren W."/>
            <person name="Chinwalla A."/>
            <person name="Mardis E.R."/>
            <person name="Wilson R.K."/>
        </authorList>
    </citation>
    <scope>NUCLEOTIDE SEQUENCE [LARGE SCALE GENOMIC DNA]</scope>
    <source>
        <strain evidence="2">ATCC 51147</strain>
    </source>
</reference>
<dbReference type="AlphaFoldDB" id="C4GFK8"/>
<accession>C4GFK8</accession>
<keyword evidence="3" id="KW-1185">Reference proteome</keyword>
<name>C4GFK8_9NEIS</name>
<comment type="caution">
    <text evidence="2">The sequence shown here is derived from an EMBL/GenBank/DDBJ whole genome shotgun (WGS) entry which is preliminary data.</text>
</comment>
<organism evidence="2 3">
    <name type="scientific">Kingella oralis ATCC 51147</name>
    <dbReference type="NCBI Taxonomy" id="629741"/>
    <lineage>
        <taxon>Bacteria</taxon>
        <taxon>Pseudomonadati</taxon>
        <taxon>Pseudomonadota</taxon>
        <taxon>Betaproteobacteria</taxon>
        <taxon>Neisseriales</taxon>
        <taxon>Neisseriaceae</taxon>
        <taxon>Kingella</taxon>
    </lineage>
</organism>
<feature type="region of interest" description="Disordered" evidence="1">
    <location>
        <begin position="86"/>
        <end position="106"/>
    </location>
</feature>
<dbReference type="EMBL" id="ACJW02000002">
    <property type="protein sequence ID" value="EEP69013.1"/>
    <property type="molecule type" value="Genomic_DNA"/>
</dbReference>
<sequence>MRQPENPRCAKTGAILKKQNRLVACQTVSCRMIEFSGCLPPHRQPENKKRQLKKSCHKYLNQRFYASQTMQALACPCHAARKERKSSTAKRFSTQFRLHETPHRIG</sequence>
<evidence type="ECO:0000256" key="1">
    <source>
        <dbReference type="SAM" id="MobiDB-lite"/>
    </source>
</evidence>
<evidence type="ECO:0000313" key="3">
    <source>
        <dbReference type="Proteomes" id="UP000003009"/>
    </source>
</evidence>
<dbReference type="Proteomes" id="UP000003009">
    <property type="component" value="Unassembled WGS sequence"/>
</dbReference>